<name>A0AAN8NFD1_9PEZI</name>
<dbReference type="Proteomes" id="UP001307849">
    <property type="component" value="Unassembled WGS sequence"/>
</dbReference>
<feature type="region of interest" description="Disordered" evidence="1">
    <location>
        <begin position="364"/>
        <end position="384"/>
    </location>
</feature>
<dbReference type="AlphaFoldDB" id="A0AAN8NFD1"/>
<feature type="compositionally biased region" description="Basic residues" evidence="1">
    <location>
        <begin position="374"/>
        <end position="383"/>
    </location>
</feature>
<accession>A0AAN8NFD1</accession>
<sequence>MGGSAFSNQGIVTPRMSPETYYRLKTKYHDILKALYGYVTTPPEAPEKTSYGDLDYLVAEPISKSSKVTTMNDVKTAFGAEYMTAIAGATTSFAVSLQTGGRVGNLEEEEGGEGKGGDGKTYAQIDVHICPSSENMWWVSFKHSYGDLWSILGMMARAKGLVADEKCLNLRVREIEDHNRELAKVELTRSVNETLEFFGLDVGKYERGFGSVKEVFEFAIESRFFEERGFRDRRFANASDRSKVGKREMLRGWFEFLGVDVALIGKVLEVGETKGLKEGEKESEDVKDQDQGDTKTEEDKGAREKEGIEEVRAQTPEGALTRDQVLEEALERFGKRTAYEEKIKAWRRNLRVEMVARGVAKKLIDGGHSSPRSARTKSSRLRKQINDGEMDEIFDMTEEQVQVFIQDRLNEILEYNANNMASNVGIEVAAVSESS</sequence>
<reference evidence="2 3" key="1">
    <citation type="submission" date="2019-10" db="EMBL/GenBank/DDBJ databases">
        <authorList>
            <person name="Palmer J.M."/>
        </authorList>
    </citation>
    <scope>NUCLEOTIDE SEQUENCE [LARGE SCALE GENOMIC DNA]</scope>
    <source>
        <strain evidence="2 3">TWF506</strain>
    </source>
</reference>
<proteinExistence type="predicted"/>
<evidence type="ECO:0000256" key="1">
    <source>
        <dbReference type="SAM" id="MobiDB-lite"/>
    </source>
</evidence>
<evidence type="ECO:0000313" key="2">
    <source>
        <dbReference type="EMBL" id="KAK6520869.1"/>
    </source>
</evidence>
<organism evidence="2 3">
    <name type="scientific">Arthrobotrys conoides</name>
    <dbReference type="NCBI Taxonomy" id="74498"/>
    <lineage>
        <taxon>Eukaryota</taxon>
        <taxon>Fungi</taxon>
        <taxon>Dikarya</taxon>
        <taxon>Ascomycota</taxon>
        <taxon>Pezizomycotina</taxon>
        <taxon>Orbiliomycetes</taxon>
        <taxon>Orbiliales</taxon>
        <taxon>Orbiliaceae</taxon>
        <taxon>Arthrobotrys</taxon>
    </lineage>
</organism>
<feature type="region of interest" description="Disordered" evidence="1">
    <location>
        <begin position="277"/>
        <end position="307"/>
    </location>
</feature>
<evidence type="ECO:0000313" key="3">
    <source>
        <dbReference type="Proteomes" id="UP001307849"/>
    </source>
</evidence>
<protein>
    <submittedName>
        <fullName evidence="2">Uncharacterized protein</fullName>
    </submittedName>
</protein>
<comment type="caution">
    <text evidence="2">The sequence shown here is derived from an EMBL/GenBank/DDBJ whole genome shotgun (WGS) entry which is preliminary data.</text>
</comment>
<keyword evidence="3" id="KW-1185">Reference proteome</keyword>
<gene>
    <name evidence="2" type="ORF">TWF506_001112</name>
</gene>
<dbReference type="EMBL" id="JAVHJM010000001">
    <property type="protein sequence ID" value="KAK6520869.1"/>
    <property type="molecule type" value="Genomic_DNA"/>
</dbReference>